<protein>
    <recommendedName>
        <fullName evidence="13">Oligosaccharyl transferase subunit</fullName>
    </recommendedName>
</protein>
<organism evidence="11 12">
    <name type="scientific">Emergomyces pasteurianus Ep9510</name>
    <dbReference type="NCBI Taxonomy" id="1447872"/>
    <lineage>
        <taxon>Eukaryota</taxon>
        <taxon>Fungi</taxon>
        <taxon>Dikarya</taxon>
        <taxon>Ascomycota</taxon>
        <taxon>Pezizomycotina</taxon>
        <taxon>Eurotiomycetes</taxon>
        <taxon>Eurotiomycetidae</taxon>
        <taxon>Onygenales</taxon>
        <taxon>Ajellomycetaceae</taxon>
        <taxon>Emergomyces</taxon>
    </lineage>
</organism>
<dbReference type="Proteomes" id="UP000182235">
    <property type="component" value="Unassembled WGS sequence"/>
</dbReference>
<dbReference type="STRING" id="1447872.A0A1J9QRG0"/>
<comment type="subcellular location">
    <subcellularLocation>
        <location evidence="2">Endoplasmic reticulum membrane</location>
        <topology evidence="2">Multi-pass membrane protein</topology>
    </subcellularLocation>
</comment>
<evidence type="ECO:0000256" key="10">
    <source>
        <dbReference type="SAM" id="SignalP"/>
    </source>
</evidence>
<evidence type="ECO:0008006" key="13">
    <source>
        <dbReference type="Google" id="ProtNLM"/>
    </source>
</evidence>
<feature type="transmembrane region" description="Helical" evidence="9">
    <location>
        <begin position="181"/>
        <end position="203"/>
    </location>
</feature>
<evidence type="ECO:0000256" key="7">
    <source>
        <dbReference type="ARBA" id="ARBA00022989"/>
    </source>
</evidence>
<evidence type="ECO:0000256" key="4">
    <source>
        <dbReference type="ARBA" id="ARBA00022692"/>
    </source>
</evidence>
<dbReference type="FunFam" id="3.40.30.10:FF:000302">
    <property type="entry name" value="Oligosaccharyl transferase subunit (Gamma), putative"/>
    <property type="match status" value="1"/>
</dbReference>
<feature type="transmembrane region" description="Helical" evidence="9">
    <location>
        <begin position="263"/>
        <end position="281"/>
    </location>
</feature>
<dbReference type="GO" id="GO:0008250">
    <property type="term" value="C:oligosaccharyltransferase complex"/>
    <property type="evidence" value="ECO:0007669"/>
    <property type="project" value="TreeGrafter"/>
</dbReference>
<dbReference type="SUPFAM" id="SSF52833">
    <property type="entry name" value="Thioredoxin-like"/>
    <property type="match status" value="1"/>
</dbReference>
<dbReference type="Pfam" id="PF04756">
    <property type="entry name" value="OST3_OST6"/>
    <property type="match status" value="1"/>
</dbReference>
<keyword evidence="12" id="KW-1185">Reference proteome</keyword>
<reference evidence="11 12" key="1">
    <citation type="submission" date="2015-07" db="EMBL/GenBank/DDBJ databases">
        <title>Emmonsia species relationships and genome sequence.</title>
        <authorList>
            <consortium name="The Broad Institute Genomics Platform"/>
            <person name="Cuomo C.A."/>
            <person name="Munoz J.F."/>
            <person name="Imamovic A."/>
            <person name="Priest M.E."/>
            <person name="Young S."/>
            <person name="Clay O.K."/>
            <person name="McEwen J.G."/>
        </authorList>
    </citation>
    <scope>NUCLEOTIDE SEQUENCE [LARGE SCALE GENOMIC DNA]</scope>
    <source>
        <strain evidence="11 12">UAMH 9510</strain>
    </source>
</reference>
<dbReference type="GO" id="GO:0018279">
    <property type="term" value="P:protein N-linked glycosylation via asparagine"/>
    <property type="evidence" value="ECO:0007669"/>
    <property type="project" value="TreeGrafter"/>
</dbReference>
<dbReference type="InterPro" id="IPR036249">
    <property type="entry name" value="Thioredoxin-like_sf"/>
</dbReference>
<evidence type="ECO:0000256" key="6">
    <source>
        <dbReference type="ARBA" id="ARBA00022824"/>
    </source>
</evidence>
<dbReference type="OrthoDB" id="67566at2759"/>
<evidence type="ECO:0000256" key="9">
    <source>
        <dbReference type="SAM" id="Phobius"/>
    </source>
</evidence>
<keyword evidence="7 9" id="KW-1133">Transmembrane helix</keyword>
<dbReference type="PANTHER" id="PTHR12692">
    <property type="entry name" value="DOLICHYL-DIPHOSPHOOLIGOSACCHARIDE--PROTEIN GLYCOSYLTRANSFERASE-RELATED"/>
    <property type="match status" value="1"/>
</dbReference>
<comment type="function">
    <text evidence="1">Subunit of the oligosaccharyl transferase (OST) complex that catalyzes the initial transfer of a defined glycan (Glc(3)Man(9)GlcNAc(2) in eukaryotes) from the lipid carrier dolichol-pyrophosphate to an asparagine residue within an Asn-X-Ser/Thr consensus motif in nascent polypeptide chains, the first step in protein N-glycosylation. N-glycosylation occurs cotranslationally and the complex associates with the Sec61 complex at the channel-forming translocon complex that mediates protein translocation across the endoplasmic reticulum (ER). All subunits are required for a maximal enzyme activity.</text>
</comment>
<keyword evidence="6" id="KW-0256">Endoplasmic reticulum</keyword>
<dbReference type="PANTHER" id="PTHR12692:SF0">
    <property type="entry name" value="GH11935P"/>
    <property type="match status" value="1"/>
</dbReference>
<gene>
    <name evidence="11" type="ORF">AJ78_02094</name>
</gene>
<name>A0A1J9QRG0_9EURO</name>
<evidence type="ECO:0000256" key="5">
    <source>
        <dbReference type="ARBA" id="ARBA00022729"/>
    </source>
</evidence>
<feature type="transmembrane region" description="Helical" evidence="9">
    <location>
        <begin position="293"/>
        <end position="313"/>
    </location>
</feature>
<dbReference type="VEuPathDB" id="FungiDB:AJ78_02094"/>
<dbReference type="AlphaFoldDB" id="A0A1J9QRG0"/>
<dbReference type="InterPro" id="IPR021149">
    <property type="entry name" value="OligosaccharylTrfase_OST3/OST6"/>
</dbReference>
<keyword evidence="4 9" id="KW-0812">Transmembrane</keyword>
<comment type="similarity">
    <text evidence="3">Belongs to the OST3/OST6 family.</text>
</comment>
<sequence length="327" mass="36100">MRGLSIFSALFCLAIPLCAAKSTGDKYKAYQALAKSGAPIALEDSTYHDLTSKPRDYHVAILLTAGDARYGCQLCREIQPEWDLLARSWTKGAQKDTPRLLFGTLDFSQGKNTFQNLLLQTAPVLMFFPPTVGSGAKADASPIRYDFNGPLSADKISSWINRYLPDGHKPPVVRPLNYTRIITITTLLLGAVTLFTVLSRFILPLIQNRNLWAAVSLIMILLFTSGHMFNHIRKVPYVAGDGKGGISYFAGGFSNQFGLETQIVAAMYAALSLATIVLAMKTPRIEDPKTQQVNVIVWGAVVFVMYSFLLSVFRTKNAAYPFFLPPF</sequence>
<comment type="caution">
    <text evidence="11">The sequence shown here is derived from an EMBL/GenBank/DDBJ whole genome shotgun (WGS) entry which is preliminary data.</text>
</comment>
<dbReference type="EMBL" id="LGRN01000053">
    <property type="protein sequence ID" value="OJD17853.1"/>
    <property type="molecule type" value="Genomic_DNA"/>
</dbReference>
<feature type="chain" id="PRO_5012340070" description="Oligosaccharyl transferase subunit" evidence="10">
    <location>
        <begin position="21"/>
        <end position="327"/>
    </location>
</feature>
<dbReference type="Gene3D" id="3.40.30.10">
    <property type="entry name" value="Glutaredoxin"/>
    <property type="match status" value="1"/>
</dbReference>
<keyword evidence="5 10" id="KW-0732">Signal</keyword>
<evidence type="ECO:0000313" key="12">
    <source>
        <dbReference type="Proteomes" id="UP000182235"/>
    </source>
</evidence>
<evidence type="ECO:0000256" key="2">
    <source>
        <dbReference type="ARBA" id="ARBA00004477"/>
    </source>
</evidence>
<evidence type="ECO:0000256" key="3">
    <source>
        <dbReference type="ARBA" id="ARBA00009561"/>
    </source>
</evidence>
<proteinExistence type="inferred from homology"/>
<keyword evidence="8 9" id="KW-0472">Membrane</keyword>
<feature type="transmembrane region" description="Helical" evidence="9">
    <location>
        <begin position="210"/>
        <end position="229"/>
    </location>
</feature>
<evidence type="ECO:0000313" key="11">
    <source>
        <dbReference type="EMBL" id="OJD17853.1"/>
    </source>
</evidence>
<feature type="signal peptide" evidence="10">
    <location>
        <begin position="1"/>
        <end position="20"/>
    </location>
</feature>
<evidence type="ECO:0000256" key="8">
    <source>
        <dbReference type="ARBA" id="ARBA00023136"/>
    </source>
</evidence>
<accession>A0A1J9QRG0</accession>
<evidence type="ECO:0000256" key="1">
    <source>
        <dbReference type="ARBA" id="ARBA00002791"/>
    </source>
</evidence>